<organism evidence="7 8">
    <name type="scientific">Aureibaculum algae</name>
    <dbReference type="NCBI Taxonomy" id="2584122"/>
    <lineage>
        <taxon>Bacteria</taxon>
        <taxon>Pseudomonadati</taxon>
        <taxon>Bacteroidota</taxon>
        <taxon>Flavobacteriia</taxon>
        <taxon>Flavobacteriales</taxon>
        <taxon>Flavobacteriaceae</taxon>
        <taxon>Aureibaculum</taxon>
    </lineage>
</organism>
<dbReference type="AlphaFoldDB" id="A0A5B7TXR9"/>
<evidence type="ECO:0000256" key="6">
    <source>
        <dbReference type="SAM" id="Phobius"/>
    </source>
</evidence>
<evidence type="ECO:0000256" key="4">
    <source>
        <dbReference type="ARBA" id="ARBA00022989"/>
    </source>
</evidence>
<keyword evidence="2" id="KW-1003">Cell membrane</keyword>
<evidence type="ECO:0008006" key="9">
    <source>
        <dbReference type="Google" id="ProtNLM"/>
    </source>
</evidence>
<dbReference type="Proteomes" id="UP000306229">
    <property type="component" value="Chromosome"/>
</dbReference>
<evidence type="ECO:0000256" key="2">
    <source>
        <dbReference type="ARBA" id="ARBA00022475"/>
    </source>
</evidence>
<evidence type="ECO:0000256" key="3">
    <source>
        <dbReference type="ARBA" id="ARBA00022692"/>
    </source>
</evidence>
<evidence type="ECO:0000256" key="5">
    <source>
        <dbReference type="ARBA" id="ARBA00023136"/>
    </source>
</evidence>
<feature type="transmembrane region" description="Helical" evidence="6">
    <location>
        <begin position="15"/>
        <end position="36"/>
    </location>
</feature>
<dbReference type="RefSeq" id="WP_138950804.1">
    <property type="nucleotide sequence ID" value="NZ_CP040749.1"/>
</dbReference>
<name>A0A5B7TXR9_9FLAO</name>
<comment type="subcellular location">
    <subcellularLocation>
        <location evidence="1">Cell membrane</location>
    </subcellularLocation>
</comment>
<reference evidence="7 8" key="1">
    <citation type="submission" date="2019-05" db="EMBL/GenBank/DDBJ databases">
        <title>Algicella ahnfeltiae gen. nov., sp. nov., a novel marine bacterium of the family Flavobacteriaceae isolated from a red alga.</title>
        <authorList>
            <person name="Nedashkovskaya O.I."/>
            <person name="Kukhlevskiy A.D."/>
            <person name="Kim S.-G."/>
            <person name="Zhukova N.V."/>
            <person name="Mikhailov V.V."/>
        </authorList>
    </citation>
    <scope>NUCLEOTIDE SEQUENCE [LARGE SCALE GENOMIC DNA]</scope>
    <source>
        <strain evidence="7 8">10Alg115</strain>
    </source>
</reference>
<protein>
    <recommendedName>
        <fullName evidence="9">Oxaloacetate decarboxylase gamma chain</fullName>
    </recommendedName>
</protein>
<dbReference type="InterPro" id="IPR005899">
    <property type="entry name" value="Na_pump_deCOase"/>
</dbReference>
<dbReference type="GO" id="GO:0015081">
    <property type="term" value="F:sodium ion transmembrane transporter activity"/>
    <property type="evidence" value="ECO:0007669"/>
    <property type="project" value="InterPro"/>
</dbReference>
<keyword evidence="8" id="KW-1185">Reference proteome</keyword>
<sequence length="122" mass="13634">MINLPLQIDTISEGYIILATGLFIVFSSLILLTVFFKLGVPALLNAYKALKSLGKKEEKKETSVVIKSEKDFTGETAAAIATALHMYFNEQHDNENAILTIKQARKLYSPWSSKIYGTHQKL</sequence>
<dbReference type="Pfam" id="PF04277">
    <property type="entry name" value="OAD_gamma"/>
    <property type="match status" value="1"/>
</dbReference>
<dbReference type="OrthoDB" id="1446022at2"/>
<keyword evidence="4 6" id="KW-1133">Transmembrane helix</keyword>
<evidence type="ECO:0000313" key="7">
    <source>
        <dbReference type="EMBL" id="QCX39946.1"/>
    </source>
</evidence>
<evidence type="ECO:0000256" key="1">
    <source>
        <dbReference type="ARBA" id="ARBA00004236"/>
    </source>
</evidence>
<dbReference type="EMBL" id="CP040749">
    <property type="protein sequence ID" value="QCX39946.1"/>
    <property type="molecule type" value="Genomic_DNA"/>
</dbReference>
<dbReference type="GO" id="GO:0036376">
    <property type="term" value="P:sodium ion export across plasma membrane"/>
    <property type="evidence" value="ECO:0007669"/>
    <property type="project" value="InterPro"/>
</dbReference>
<accession>A0A5B7TXR9</accession>
<dbReference type="KEGG" id="fbe:FF125_16420"/>
<gene>
    <name evidence="7" type="ORF">FF125_16420</name>
</gene>
<proteinExistence type="predicted"/>
<dbReference type="GO" id="GO:0005886">
    <property type="term" value="C:plasma membrane"/>
    <property type="evidence" value="ECO:0007669"/>
    <property type="project" value="UniProtKB-SubCell"/>
</dbReference>
<keyword evidence="3 6" id="KW-0812">Transmembrane</keyword>
<keyword evidence="5 6" id="KW-0472">Membrane</keyword>
<evidence type="ECO:0000313" key="8">
    <source>
        <dbReference type="Proteomes" id="UP000306229"/>
    </source>
</evidence>